<evidence type="ECO:0000313" key="3">
    <source>
        <dbReference type="Proteomes" id="UP001054902"/>
    </source>
</evidence>
<name>A0AAD3H9Q4_9STRA</name>
<gene>
    <name evidence="2" type="ORF">CTEN210_11634</name>
</gene>
<accession>A0AAD3H9Q4</accession>
<feature type="compositionally biased region" description="Polar residues" evidence="1">
    <location>
        <begin position="1"/>
        <end position="11"/>
    </location>
</feature>
<proteinExistence type="predicted"/>
<sequence length="678" mass="75009">MGNQASSSAKVQQPDEMVENERGLNVENVVDSKRVSEQEEEEEYYSSDSDTDSETDDEEEEEDDEEFLERLRILEDAKQLKKLAVMFAHPELPVESEPTACARCYFDRPSAPEQETVEEAEERAQILADAAALKQVAIDYLHPELPVVTNDSTACARCYFDRASAPEQESFEEAEERAHILEDAAALKKLATDFAHPEVGIPAAQLALVAAAATRCFFERASAPDQESLEEAEEQARILEEAKQLKQLAVDYMHPELPVVSNDPTACARCYFDRYSAPEQESMEEAEERAMALADAAALKQAAIEYLHPELPVVSNDSTACARCYFDRPSAPEQESTEEAEERARILADAAALKKLAVDYMHPELPVTTSDPTVFGRNYFNRASAPEQESLEEAEERARILADAKQLKELAIDYMHPELPVVNKVSLESGEFYTIGSTEPRCFFDRPSAPEQESFEEAEERARVLADAAALKKLAVDYMHPELPVTTTDATAFGRNYFTRPSAPEQETVEDAEERAMALADAAALKQLAVDYMHPELPVVSNDAIACARSYFDRASAVEQESVEEAEERARILADAAALKQLAVDYMHTELPVVTSDPTACARCYFDRPSAPVQSATTSTKKEEKPKQGSSVRASSFKHQPAIKTVETHLGKTTGVRKSASAVQLYGLDGEENDAGLF</sequence>
<reference evidence="2 3" key="1">
    <citation type="journal article" date="2021" name="Sci. Rep.">
        <title>The genome of the diatom Chaetoceros tenuissimus carries an ancient integrated fragment of an extant virus.</title>
        <authorList>
            <person name="Hongo Y."/>
            <person name="Kimura K."/>
            <person name="Takaki Y."/>
            <person name="Yoshida Y."/>
            <person name="Baba S."/>
            <person name="Kobayashi G."/>
            <person name="Nagasaki K."/>
            <person name="Hano T."/>
            <person name="Tomaru Y."/>
        </authorList>
    </citation>
    <scope>NUCLEOTIDE SEQUENCE [LARGE SCALE GENOMIC DNA]</scope>
    <source>
        <strain evidence="2 3">NIES-3715</strain>
    </source>
</reference>
<dbReference type="AlphaFoldDB" id="A0AAD3H9Q4"/>
<protein>
    <submittedName>
        <fullName evidence="2">Uncharacterized protein</fullName>
    </submittedName>
</protein>
<evidence type="ECO:0000313" key="2">
    <source>
        <dbReference type="EMBL" id="GFH55158.1"/>
    </source>
</evidence>
<evidence type="ECO:0000256" key="1">
    <source>
        <dbReference type="SAM" id="MobiDB-lite"/>
    </source>
</evidence>
<feature type="region of interest" description="Disordered" evidence="1">
    <location>
        <begin position="612"/>
        <end position="638"/>
    </location>
</feature>
<feature type="region of interest" description="Disordered" evidence="1">
    <location>
        <begin position="1"/>
        <end position="66"/>
    </location>
</feature>
<organism evidence="2 3">
    <name type="scientific">Chaetoceros tenuissimus</name>
    <dbReference type="NCBI Taxonomy" id="426638"/>
    <lineage>
        <taxon>Eukaryota</taxon>
        <taxon>Sar</taxon>
        <taxon>Stramenopiles</taxon>
        <taxon>Ochrophyta</taxon>
        <taxon>Bacillariophyta</taxon>
        <taxon>Coscinodiscophyceae</taxon>
        <taxon>Chaetocerotophycidae</taxon>
        <taxon>Chaetocerotales</taxon>
        <taxon>Chaetocerotaceae</taxon>
        <taxon>Chaetoceros</taxon>
    </lineage>
</organism>
<dbReference type="Proteomes" id="UP001054902">
    <property type="component" value="Unassembled WGS sequence"/>
</dbReference>
<comment type="caution">
    <text evidence="2">The sequence shown here is derived from an EMBL/GenBank/DDBJ whole genome shotgun (WGS) entry which is preliminary data.</text>
</comment>
<feature type="compositionally biased region" description="Acidic residues" evidence="1">
    <location>
        <begin position="38"/>
        <end position="66"/>
    </location>
</feature>
<dbReference type="EMBL" id="BLLK01000047">
    <property type="protein sequence ID" value="GFH55158.1"/>
    <property type="molecule type" value="Genomic_DNA"/>
</dbReference>
<keyword evidence="3" id="KW-1185">Reference proteome</keyword>
<feature type="compositionally biased region" description="Polar residues" evidence="1">
    <location>
        <begin position="628"/>
        <end position="638"/>
    </location>
</feature>
<feature type="compositionally biased region" description="Basic and acidic residues" evidence="1">
    <location>
        <begin position="19"/>
        <end position="37"/>
    </location>
</feature>